<dbReference type="EMBL" id="WTYJ01000003">
    <property type="protein sequence ID" value="MXP00196.1"/>
    <property type="molecule type" value="Genomic_DNA"/>
</dbReference>
<evidence type="ECO:0000256" key="1">
    <source>
        <dbReference type="SAM" id="Coils"/>
    </source>
</evidence>
<dbReference type="GO" id="GO:0004803">
    <property type="term" value="F:transposase activity"/>
    <property type="evidence" value="ECO:0007669"/>
    <property type="project" value="InterPro"/>
</dbReference>
<dbReference type="Pfam" id="PF01548">
    <property type="entry name" value="DEDD_Tnp_IS110"/>
    <property type="match status" value="1"/>
</dbReference>
<feature type="domain" description="Transposase IS110-like N-terminal" evidence="2">
    <location>
        <begin position="9"/>
        <end position="149"/>
    </location>
</feature>
<proteinExistence type="predicted"/>
<evidence type="ECO:0000259" key="3">
    <source>
        <dbReference type="Pfam" id="PF02371"/>
    </source>
</evidence>
<feature type="coiled-coil region" evidence="1">
    <location>
        <begin position="126"/>
        <end position="153"/>
    </location>
</feature>
<dbReference type="GO" id="GO:0003677">
    <property type="term" value="F:DNA binding"/>
    <property type="evidence" value="ECO:0007669"/>
    <property type="project" value="InterPro"/>
</dbReference>
<sequence length="317" mass="35697">MSDGNTNTAGIDIGKAYLDVALYPANEEIRVTNSAKGYRELIPWLQERAVTRVGMEASGGYEKGVLAILHAMQMEVALLQPRQVRAFAIYRLRRAKNDRLDAKLIAHCTAELDEIRPAPDPRLAPLAEHLRLIEQIEADLARQKTRMEAYHEKPLLRWLKAEIARLERRQKAELLLLGKKIAEQEDLRHRLTLIESVVEIGRRTALTLVILMPELGTLTRAQIASLAGLAPFDRESGQHRGQRHIAGGRGRVRRALYAAAFPASYRWNASLVAFYKRLRANGKVHKQALVACARKLLTFVNAVMARGSQWQNEAPAR</sequence>
<keyword evidence="1" id="KW-0175">Coiled coil</keyword>
<gene>
    <name evidence="4" type="ORF">GRI97_14475</name>
</gene>
<keyword evidence="5" id="KW-1185">Reference proteome</keyword>
<organism evidence="4 5">
    <name type="scientific">Croceibacterium xixiisoli</name>
    <dbReference type="NCBI Taxonomy" id="1476466"/>
    <lineage>
        <taxon>Bacteria</taxon>
        <taxon>Pseudomonadati</taxon>
        <taxon>Pseudomonadota</taxon>
        <taxon>Alphaproteobacteria</taxon>
        <taxon>Sphingomonadales</taxon>
        <taxon>Erythrobacteraceae</taxon>
        <taxon>Croceibacterium</taxon>
    </lineage>
</organism>
<protein>
    <submittedName>
        <fullName evidence="4">IS110 family transposase</fullName>
    </submittedName>
</protein>
<dbReference type="InterPro" id="IPR002525">
    <property type="entry name" value="Transp_IS110-like_N"/>
</dbReference>
<dbReference type="InterPro" id="IPR047650">
    <property type="entry name" value="Transpos_IS110"/>
</dbReference>
<feature type="domain" description="Transposase IS116/IS110/IS902 C-terminal" evidence="3">
    <location>
        <begin position="193"/>
        <end position="275"/>
    </location>
</feature>
<dbReference type="PANTHER" id="PTHR33055:SF3">
    <property type="entry name" value="PUTATIVE TRANSPOSASE FOR IS117-RELATED"/>
    <property type="match status" value="1"/>
</dbReference>
<evidence type="ECO:0000259" key="2">
    <source>
        <dbReference type="Pfam" id="PF01548"/>
    </source>
</evidence>
<dbReference type="Proteomes" id="UP000469430">
    <property type="component" value="Unassembled WGS sequence"/>
</dbReference>
<accession>A0A6I4TVG4</accession>
<dbReference type="AlphaFoldDB" id="A0A6I4TVG4"/>
<evidence type="ECO:0000313" key="5">
    <source>
        <dbReference type="Proteomes" id="UP000469430"/>
    </source>
</evidence>
<dbReference type="PANTHER" id="PTHR33055">
    <property type="entry name" value="TRANSPOSASE FOR INSERTION SEQUENCE ELEMENT IS1111A"/>
    <property type="match status" value="1"/>
</dbReference>
<name>A0A6I4TVG4_9SPHN</name>
<comment type="caution">
    <text evidence="4">The sequence shown here is derived from an EMBL/GenBank/DDBJ whole genome shotgun (WGS) entry which is preliminary data.</text>
</comment>
<dbReference type="RefSeq" id="WP_161391923.1">
    <property type="nucleotide sequence ID" value="NZ_JBHSCP010000002.1"/>
</dbReference>
<dbReference type="GO" id="GO:0006313">
    <property type="term" value="P:DNA transposition"/>
    <property type="evidence" value="ECO:0007669"/>
    <property type="project" value="InterPro"/>
</dbReference>
<evidence type="ECO:0000313" key="4">
    <source>
        <dbReference type="EMBL" id="MXP00196.1"/>
    </source>
</evidence>
<reference evidence="4 5" key="1">
    <citation type="submission" date="2019-12" db="EMBL/GenBank/DDBJ databases">
        <title>Genomic-based taxomic classification of the family Erythrobacteraceae.</title>
        <authorList>
            <person name="Xu L."/>
        </authorList>
    </citation>
    <scope>NUCLEOTIDE SEQUENCE [LARGE SCALE GENOMIC DNA]</scope>
    <source>
        <strain evidence="4 5">S36</strain>
    </source>
</reference>
<dbReference type="OrthoDB" id="7410629at2"/>
<dbReference type="Pfam" id="PF02371">
    <property type="entry name" value="Transposase_20"/>
    <property type="match status" value="1"/>
</dbReference>
<dbReference type="InterPro" id="IPR003346">
    <property type="entry name" value="Transposase_20"/>
</dbReference>
<dbReference type="NCBIfam" id="NF033542">
    <property type="entry name" value="transpos_IS110"/>
    <property type="match status" value="1"/>
</dbReference>